<evidence type="ECO:0000256" key="1">
    <source>
        <dbReference type="ARBA" id="ARBA00022737"/>
    </source>
</evidence>
<evidence type="ECO:0000313" key="3">
    <source>
        <dbReference type="Proteomes" id="UP000541444"/>
    </source>
</evidence>
<dbReference type="EMBL" id="JACGCM010001655">
    <property type="protein sequence ID" value="KAF6152071.1"/>
    <property type="molecule type" value="Genomic_DNA"/>
</dbReference>
<dbReference type="PANTHER" id="PTHR47928:SF207">
    <property type="entry name" value="PENTATRICOPEPTIDE REPEAT-CONTAINING PROTEIN"/>
    <property type="match status" value="1"/>
</dbReference>
<proteinExistence type="predicted"/>
<organism evidence="2 3">
    <name type="scientific">Kingdonia uniflora</name>
    <dbReference type="NCBI Taxonomy" id="39325"/>
    <lineage>
        <taxon>Eukaryota</taxon>
        <taxon>Viridiplantae</taxon>
        <taxon>Streptophyta</taxon>
        <taxon>Embryophyta</taxon>
        <taxon>Tracheophyta</taxon>
        <taxon>Spermatophyta</taxon>
        <taxon>Magnoliopsida</taxon>
        <taxon>Ranunculales</taxon>
        <taxon>Circaeasteraceae</taxon>
        <taxon>Kingdonia</taxon>
    </lineage>
</organism>
<dbReference type="InterPro" id="IPR011990">
    <property type="entry name" value="TPR-like_helical_dom_sf"/>
</dbReference>
<gene>
    <name evidence="2" type="ORF">GIB67_031393</name>
</gene>
<dbReference type="PANTHER" id="PTHR47928">
    <property type="entry name" value="REPEAT-CONTAINING PROTEIN, PUTATIVE-RELATED"/>
    <property type="match status" value="1"/>
</dbReference>
<comment type="caution">
    <text evidence="2">The sequence shown here is derived from an EMBL/GenBank/DDBJ whole genome shotgun (WGS) entry which is preliminary data.</text>
</comment>
<dbReference type="InterPro" id="IPR050421">
    <property type="entry name" value="PPR"/>
</dbReference>
<dbReference type="AlphaFoldDB" id="A0A7J7MB08"/>
<keyword evidence="1" id="KW-0677">Repeat</keyword>
<dbReference type="InterPro" id="IPR002885">
    <property type="entry name" value="PPR_rpt"/>
</dbReference>
<dbReference type="OrthoDB" id="185373at2759"/>
<evidence type="ECO:0008006" key="4">
    <source>
        <dbReference type="Google" id="ProtNLM"/>
    </source>
</evidence>
<reference evidence="2 3" key="1">
    <citation type="journal article" date="2020" name="IScience">
        <title>Genome Sequencing of the Endangered Kingdonia uniflora (Circaeasteraceae, Ranunculales) Reveals Potential Mechanisms of Evolutionary Specialization.</title>
        <authorList>
            <person name="Sun Y."/>
            <person name="Deng T."/>
            <person name="Zhang A."/>
            <person name="Moore M.J."/>
            <person name="Landis J.B."/>
            <person name="Lin N."/>
            <person name="Zhang H."/>
            <person name="Zhang X."/>
            <person name="Huang J."/>
            <person name="Zhang X."/>
            <person name="Sun H."/>
            <person name="Wang H."/>
        </authorList>
    </citation>
    <scope>NUCLEOTIDE SEQUENCE [LARGE SCALE GENOMIC DNA]</scope>
    <source>
        <strain evidence="2">TB1705</strain>
        <tissue evidence="2">Leaf</tissue>
    </source>
</reference>
<dbReference type="Proteomes" id="UP000541444">
    <property type="component" value="Unassembled WGS sequence"/>
</dbReference>
<protein>
    <recommendedName>
        <fullName evidence="4">Pentatricopeptide repeat-containing protein</fullName>
    </recommendedName>
</protein>
<dbReference type="Gene3D" id="1.25.40.10">
    <property type="entry name" value="Tetratricopeptide repeat domain"/>
    <property type="match status" value="1"/>
</dbReference>
<name>A0A7J7MB08_9MAGN</name>
<sequence>MLVNSMIYGYAQSSCGEEVVRLFDQKQDSMIKPNDMTLLSVLFACSNGGLLEDGYQIFSSFKKNPKLELLIYHYSCMLDLLDRARKLEEAETLLTKVVNPNVVLWKTLLWNWADLTKLKVVINDMRTHLYLDLHLSSSVHSPKAHPYRHQFKSHLAWKDLSTETGRDEACKDIISTPLLREEAVAHFLNFHEHIAATGRALVLSGLQESEEEKYEAIVKKKIDENSSVFG</sequence>
<dbReference type="Pfam" id="PF01535">
    <property type="entry name" value="PPR"/>
    <property type="match status" value="1"/>
</dbReference>
<keyword evidence="3" id="KW-1185">Reference proteome</keyword>
<accession>A0A7J7MB08</accession>
<evidence type="ECO:0000313" key="2">
    <source>
        <dbReference type="EMBL" id="KAF6152071.1"/>
    </source>
</evidence>